<name>A0A640VQJ5_9RHOB</name>
<comment type="caution">
    <text evidence="2">The sequence shown here is derived from an EMBL/GenBank/DDBJ whole genome shotgun (WGS) entry which is preliminary data.</text>
</comment>
<dbReference type="Proteomes" id="UP000436522">
    <property type="component" value="Unassembled WGS sequence"/>
</dbReference>
<dbReference type="InterPro" id="IPR037026">
    <property type="entry name" value="Vgr_OB-fold_dom_sf"/>
</dbReference>
<gene>
    <name evidence="2" type="ORF">So717_24410</name>
</gene>
<sequence>MADSPLKDADGTLSVTIKTNDKAISDELQIARVQVDAGVGRIPEAQVVLMAGSIAENEFPEADGSDFKIGSEISIAAAYGSGSDQTLFKGVILSKRLRVIRGAPRLELGCIDKAAKLTYTRKSALYEKKKDSDVMGQIIKDAGLTADVAKTKDTARDILRHACTDWGYLRSVADRSGHVITVSDGKVTSKAPDVSAQPVLTVTLGMDLISFDARVDAQGTLDGARATSWDAATQKPVEGKGAAAKAPDWGNYTPANLAKVLGQREHLVGTACEIPTADLKTGADARGLRSALATIQGQCTFQGAGVAVPGAMIELEGLGDRFSGKAFVSGVRQLIDAGAWTTEAQLGLPDSWNVDATGFEGESAAGLAPPIHGLQVGKVVQIDKDPAKKLRFKISLPMIADPAPQVWARYAQPYASNKAGIEFYPEKDDEVLVGFLSADPNAPVILASLHNAKQPRPDDPEAKNFIKQIVTASELKLVFDDDKKIITISTPGGHSVTMDDDAKNVKIKDSTGNEIEMASGGITMKSPKDITLSATGAVNISANTDVSISGMNVTAEADVGFTAKGNASAEVSASGTTTIKGAMVMIN</sequence>
<keyword evidence="3" id="KW-1185">Reference proteome</keyword>
<dbReference type="EMBL" id="BLIV01000004">
    <property type="protein sequence ID" value="GFE50688.1"/>
    <property type="molecule type" value="Genomic_DNA"/>
</dbReference>
<proteinExistence type="predicted"/>
<accession>A0A640VQJ5</accession>
<dbReference type="InterPro" id="IPR006533">
    <property type="entry name" value="T6SS_Vgr_RhsGE"/>
</dbReference>
<dbReference type="SUPFAM" id="SSF69255">
    <property type="entry name" value="gp5 N-terminal domain-like"/>
    <property type="match status" value="1"/>
</dbReference>
<feature type="domain" description="Gp5/Type VI secretion system Vgr protein OB-fold" evidence="1">
    <location>
        <begin position="376"/>
        <end position="450"/>
    </location>
</feature>
<dbReference type="Gene3D" id="2.40.50.230">
    <property type="entry name" value="Gp5 N-terminal domain"/>
    <property type="match status" value="1"/>
</dbReference>
<evidence type="ECO:0000313" key="3">
    <source>
        <dbReference type="Proteomes" id="UP000436522"/>
    </source>
</evidence>
<evidence type="ECO:0000259" key="1">
    <source>
        <dbReference type="Pfam" id="PF04717"/>
    </source>
</evidence>
<dbReference type="SUPFAM" id="SSF69349">
    <property type="entry name" value="Phage fibre proteins"/>
    <property type="match status" value="1"/>
</dbReference>
<protein>
    <submittedName>
        <fullName evidence="2">Type IV secretion protein Rhs</fullName>
    </submittedName>
</protein>
<dbReference type="InterPro" id="IPR006531">
    <property type="entry name" value="Gp5/Vgr_OB"/>
</dbReference>
<dbReference type="OrthoDB" id="9762420at2"/>
<dbReference type="RefSeq" id="WP_159977680.1">
    <property type="nucleotide sequence ID" value="NZ_BLIV01000004.1"/>
</dbReference>
<evidence type="ECO:0000313" key="2">
    <source>
        <dbReference type="EMBL" id="GFE50688.1"/>
    </source>
</evidence>
<dbReference type="NCBIfam" id="TIGR01646">
    <property type="entry name" value="vgr_GE"/>
    <property type="match status" value="1"/>
</dbReference>
<reference evidence="2 3" key="1">
    <citation type="submission" date="2019-12" db="EMBL/GenBank/DDBJ databases">
        <title>Roseobacter cerasinus sp. nov., isolated from seawater around aquaculture.</title>
        <authorList>
            <person name="Muramatsu S."/>
            <person name="Takabe Y."/>
            <person name="Mori K."/>
            <person name="Takaichi S."/>
            <person name="Hanada S."/>
        </authorList>
    </citation>
    <scope>NUCLEOTIDE SEQUENCE [LARGE SCALE GENOMIC DNA]</scope>
    <source>
        <strain evidence="2 3">AI77</strain>
    </source>
</reference>
<dbReference type="Pfam" id="PF04717">
    <property type="entry name" value="Phage_base_V"/>
    <property type="match status" value="1"/>
</dbReference>
<dbReference type="AlphaFoldDB" id="A0A640VQJ5"/>
<dbReference type="SUPFAM" id="SSF69279">
    <property type="entry name" value="Phage tail proteins"/>
    <property type="match status" value="1"/>
</dbReference>
<organism evidence="2 3">
    <name type="scientific">Roseobacter cerasinus</name>
    <dbReference type="NCBI Taxonomy" id="2602289"/>
    <lineage>
        <taxon>Bacteria</taxon>
        <taxon>Pseudomonadati</taxon>
        <taxon>Pseudomonadota</taxon>
        <taxon>Alphaproteobacteria</taxon>
        <taxon>Rhodobacterales</taxon>
        <taxon>Roseobacteraceae</taxon>
        <taxon>Roseobacter</taxon>
    </lineage>
</organism>